<evidence type="ECO:0000313" key="3">
    <source>
        <dbReference type="Proteomes" id="UP000290975"/>
    </source>
</evidence>
<dbReference type="Gene3D" id="3.10.129.10">
    <property type="entry name" value="Hotdog Thioesterase"/>
    <property type="match status" value="1"/>
</dbReference>
<dbReference type="Proteomes" id="UP000290975">
    <property type="component" value="Unassembled WGS sequence"/>
</dbReference>
<gene>
    <name evidence="2" type="ORF">MBESOW_P2369</name>
</gene>
<dbReference type="EMBL" id="BBQY01000014">
    <property type="protein sequence ID" value="GBH31108.1"/>
    <property type="molecule type" value="Genomic_DNA"/>
</dbReference>
<organism evidence="2 3">
    <name type="scientific">Sphingobium xenophagum</name>
    <dbReference type="NCBI Taxonomy" id="121428"/>
    <lineage>
        <taxon>Bacteria</taxon>
        <taxon>Pseudomonadati</taxon>
        <taxon>Pseudomonadota</taxon>
        <taxon>Alphaproteobacteria</taxon>
        <taxon>Sphingomonadales</taxon>
        <taxon>Sphingomonadaceae</taxon>
        <taxon>Sphingobium</taxon>
    </lineage>
</organism>
<dbReference type="PANTHER" id="PTHR43664:SF1">
    <property type="entry name" value="BETA-METHYLMALYL-COA DEHYDRATASE"/>
    <property type="match status" value="1"/>
</dbReference>
<dbReference type="InterPro" id="IPR052342">
    <property type="entry name" value="MCH/BMMD"/>
</dbReference>
<dbReference type="SUPFAM" id="SSF54637">
    <property type="entry name" value="Thioesterase/thiol ester dehydrase-isomerase"/>
    <property type="match status" value="1"/>
</dbReference>
<dbReference type="InterPro" id="IPR029069">
    <property type="entry name" value="HotDog_dom_sf"/>
</dbReference>
<comment type="caution">
    <text evidence="2">The sequence shown here is derived from an EMBL/GenBank/DDBJ whole genome shotgun (WGS) entry which is preliminary data.</text>
</comment>
<name>A0A401J3A3_SPHXE</name>
<dbReference type="InterPro" id="IPR002539">
    <property type="entry name" value="MaoC-like_dom"/>
</dbReference>
<dbReference type="Pfam" id="PF01575">
    <property type="entry name" value="MaoC_dehydratas"/>
    <property type="match status" value="1"/>
</dbReference>
<proteinExistence type="predicted"/>
<dbReference type="CDD" id="cd03454">
    <property type="entry name" value="YdeM"/>
    <property type="match status" value="1"/>
</dbReference>
<accession>A0A401J3A3</accession>
<evidence type="ECO:0000259" key="1">
    <source>
        <dbReference type="Pfam" id="PF01575"/>
    </source>
</evidence>
<keyword evidence="3" id="KW-1185">Reference proteome</keyword>
<protein>
    <recommendedName>
        <fullName evidence="1">MaoC-like domain-containing protein</fullName>
    </recommendedName>
</protein>
<dbReference type="AlphaFoldDB" id="A0A401J3A3"/>
<sequence length="160" mass="17451">MKGNIMADATVYFEDIAVGDSIAFGPLTVSREETIAFAAEFDAQPFHLSDEAAAATHFGTLSASGWHTTALFMKMFVTEMQRDPGRQAASLGAMGVDELRWLRPVRPGDTLRGTSEVIAKKASQSRPEMGIVHSKVTILNQDDDAVLTMIPIALWRTRPV</sequence>
<dbReference type="STRING" id="1192759.GCA_000277525_02848"/>
<feature type="domain" description="MaoC-like" evidence="1">
    <location>
        <begin position="19"/>
        <end position="125"/>
    </location>
</feature>
<reference evidence="2 3" key="1">
    <citation type="submission" date="2014-12" db="EMBL/GenBank/DDBJ databases">
        <title>Whole genome sequencing of Sphingobium xenophagum OW59.</title>
        <authorList>
            <person name="Ohta Y."/>
            <person name="Nishi S."/>
            <person name="Hatada Y."/>
        </authorList>
    </citation>
    <scope>NUCLEOTIDE SEQUENCE [LARGE SCALE GENOMIC DNA]</scope>
    <source>
        <strain evidence="2 3">OW59</strain>
    </source>
</reference>
<evidence type="ECO:0000313" key="2">
    <source>
        <dbReference type="EMBL" id="GBH31108.1"/>
    </source>
</evidence>
<dbReference type="PANTHER" id="PTHR43664">
    <property type="entry name" value="MONOAMINE OXIDASE-RELATED"/>
    <property type="match status" value="1"/>
</dbReference>